<name>A0ABR8MP10_9BACL</name>
<organism evidence="1 2">
    <name type="scientific">Paenibacillus terricola</name>
    <dbReference type="NCBI Taxonomy" id="2763503"/>
    <lineage>
        <taxon>Bacteria</taxon>
        <taxon>Bacillati</taxon>
        <taxon>Bacillota</taxon>
        <taxon>Bacilli</taxon>
        <taxon>Bacillales</taxon>
        <taxon>Paenibacillaceae</taxon>
        <taxon>Paenibacillus</taxon>
    </lineage>
</organism>
<evidence type="ECO:0008006" key="3">
    <source>
        <dbReference type="Google" id="ProtNLM"/>
    </source>
</evidence>
<dbReference type="EMBL" id="JACXZA010000001">
    <property type="protein sequence ID" value="MBD3917743.1"/>
    <property type="molecule type" value="Genomic_DNA"/>
</dbReference>
<proteinExistence type="predicted"/>
<evidence type="ECO:0000313" key="1">
    <source>
        <dbReference type="EMBL" id="MBD3917743.1"/>
    </source>
</evidence>
<dbReference type="RefSeq" id="WP_191202011.1">
    <property type="nucleotide sequence ID" value="NZ_JACXZA010000001.1"/>
</dbReference>
<keyword evidence="2" id="KW-1185">Reference proteome</keyword>
<accession>A0ABR8MP10</accession>
<sequence length="119" mass="14144">MKTNITNQIEVWINDQLDLYNYALQIGDTDWQQHIIETLSHKDDYLQELYNEQENQKLWGLFNEVNQAMLQLLEEIRTQALDREQLEEIRSKLTVLKKRRLAIVQRINTVKVTPSSSSN</sequence>
<protein>
    <recommendedName>
        <fullName evidence="3">Flagellar protein FliT</fullName>
    </recommendedName>
</protein>
<dbReference type="Proteomes" id="UP000609346">
    <property type="component" value="Unassembled WGS sequence"/>
</dbReference>
<gene>
    <name evidence="1" type="ORF">H8B09_03190</name>
</gene>
<evidence type="ECO:0000313" key="2">
    <source>
        <dbReference type="Proteomes" id="UP000609346"/>
    </source>
</evidence>
<reference evidence="1 2" key="1">
    <citation type="submission" date="2020-09" db="EMBL/GenBank/DDBJ databases">
        <title>Paenibacillus sp. strain PR3 16S rRNA gene Genome sequencing and assembly.</title>
        <authorList>
            <person name="Kim J."/>
        </authorList>
    </citation>
    <scope>NUCLEOTIDE SEQUENCE [LARGE SCALE GENOMIC DNA]</scope>
    <source>
        <strain evidence="1 2">PR3</strain>
    </source>
</reference>
<comment type="caution">
    <text evidence="1">The sequence shown here is derived from an EMBL/GenBank/DDBJ whole genome shotgun (WGS) entry which is preliminary data.</text>
</comment>